<comment type="caution">
    <text evidence="2">The sequence shown here is derived from an EMBL/GenBank/DDBJ whole genome shotgun (WGS) entry which is preliminary data.</text>
</comment>
<proteinExistence type="predicted"/>
<keyword evidence="3" id="KW-1185">Reference proteome</keyword>
<accession>A0A2U1KNC8</accession>
<feature type="compositionally biased region" description="Basic and acidic residues" evidence="1">
    <location>
        <begin position="138"/>
        <end position="147"/>
    </location>
</feature>
<dbReference type="AlphaFoldDB" id="A0A2U1KNC8"/>
<feature type="region of interest" description="Disordered" evidence="1">
    <location>
        <begin position="76"/>
        <end position="152"/>
    </location>
</feature>
<evidence type="ECO:0000313" key="3">
    <source>
        <dbReference type="Proteomes" id="UP000245207"/>
    </source>
</evidence>
<dbReference type="EMBL" id="PKPP01015916">
    <property type="protein sequence ID" value="PWA38163.1"/>
    <property type="molecule type" value="Genomic_DNA"/>
</dbReference>
<organism evidence="2 3">
    <name type="scientific">Artemisia annua</name>
    <name type="common">Sweet wormwood</name>
    <dbReference type="NCBI Taxonomy" id="35608"/>
    <lineage>
        <taxon>Eukaryota</taxon>
        <taxon>Viridiplantae</taxon>
        <taxon>Streptophyta</taxon>
        <taxon>Embryophyta</taxon>
        <taxon>Tracheophyta</taxon>
        <taxon>Spermatophyta</taxon>
        <taxon>Magnoliopsida</taxon>
        <taxon>eudicotyledons</taxon>
        <taxon>Gunneridae</taxon>
        <taxon>Pentapetalae</taxon>
        <taxon>asterids</taxon>
        <taxon>campanulids</taxon>
        <taxon>Asterales</taxon>
        <taxon>Asteraceae</taxon>
        <taxon>Asteroideae</taxon>
        <taxon>Anthemideae</taxon>
        <taxon>Artemisiinae</taxon>
        <taxon>Artemisia</taxon>
    </lineage>
</organism>
<dbReference type="OrthoDB" id="752671at2759"/>
<dbReference type="Proteomes" id="UP000245207">
    <property type="component" value="Unassembled WGS sequence"/>
</dbReference>
<dbReference type="PANTHER" id="PTHR34130:SF13">
    <property type="entry name" value="DUF4005 DOMAIN-CONTAINING PROTEIN"/>
    <property type="match status" value="1"/>
</dbReference>
<evidence type="ECO:0000313" key="2">
    <source>
        <dbReference type="EMBL" id="PWA38163.1"/>
    </source>
</evidence>
<protein>
    <submittedName>
        <fullName evidence="2">Uncharacterized protein</fullName>
    </submittedName>
</protein>
<evidence type="ECO:0000256" key="1">
    <source>
        <dbReference type="SAM" id="MobiDB-lite"/>
    </source>
</evidence>
<sequence>MGDKVNKNNNLQHTLSLTDLALTQDHDQVRKISTSSSASEDFFEFFRGGLKEEKMMSAAEDIIFCGKLVPINEQRKIQPQQSEKHHQQNKKQQHEPVGCRRSRSDSMSHVKRTKKSPLNSRSFDYKNLYRNSSMRSEPGPEIRRDGSGNKSSSSRWYVFLFGLVKVPPSEMDLKDIKNRQVRRIPSKALFGSLDSCDDVAKVNQSGDQKKCPWKVLGYLSCKLTAANDVVTSTLPYMPKV</sequence>
<reference evidence="2 3" key="1">
    <citation type="journal article" date="2018" name="Mol. Plant">
        <title>The genome of Artemisia annua provides insight into the evolution of Asteraceae family and artemisinin biosynthesis.</title>
        <authorList>
            <person name="Shen Q."/>
            <person name="Zhang L."/>
            <person name="Liao Z."/>
            <person name="Wang S."/>
            <person name="Yan T."/>
            <person name="Shi P."/>
            <person name="Liu M."/>
            <person name="Fu X."/>
            <person name="Pan Q."/>
            <person name="Wang Y."/>
            <person name="Lv Z."/>
            <person name="Lu X."/>
            <person name="Zhang F."/>
            <person name="Jiang W."/>
            <person name="Ma Y."/>
            <person name="Chen M."/>
            <person name="Hao X."/>
            <person name="Li L."/>
            <person name="Tang Y."/>
            <person name="Lv G."/>
            <person name="Zhou Y."/>
            <person name="Sun X."/>
            <person name="Brodelius P.E."/>
            <person name="Rose J.K.C."/>
            <person name="Tang K."/>
        </authorList>
    </citation>
    <scope>NUCLEOTIDE SEQUENCE [LARGE SCALE GENOMIC DNA]</scope>
    <source>
        <strain evidence="3">cv. Huhao1</strain>
        <tissue evidence="2">Leaf</tissue>
    </source>
</reference>
<gene>
    <name evidence="2" type="ORF">CTI12_AA581620</name>
</gene>
<dbReference type="PANTHER" id="PTHR34130">
    <property type="entry name" value="OS08G0243800 PROTEIN"/>
    <property type="match status" value="1"/>
</dbReference>
<name>A0A2U1KNC8_ARTAN</name>
<feature type="compositionally biased region" description="Basic and acidic residues" evidence="1">
    <location>
        <begin position="82"/>
        <end position="108"/>
    </location>
</feature>